<evidence type="ECO:0000256" key="1">
    <source>
        <dbReference type="SAM" id="SignalP"/>
    </source>
</evidence>
<dbReference type="InterPro" id="IPR006311">
    <property type="entry name" value="TAT_signal"/>
</dbReference>
<feature type="signal peptide" evidence="1">
    <location>
        <begin position="1"/>
        <end position="28"/>
    </location>
</feature>
<proteinExistence type="predicted"/>
<evidence type="ECO:0000313" key="4">
    <source>
        <dbReference type="EMBL" id="KCZ91871.1"/>
    </source>
</evidence>
<dbReference type="STRING" id="1280950.HJO_12157"/>
<reference evidence="4 5" key="1">
    <citation type="journal article" date="2014" name="Antonie Van Leeuwenhoek">
        <title>Hyphomonas beringensis sp. nov. and Hyphomonas chukchiensis sp. nov., isolated from surface seawater of the Bering Sea and Chukchi Sea.</title>
        <authorList>
            <person name="Li C."/>
            <person name="Lai Q."/>
            <person name="Li G."/>
            <person name="Dong C."/>
            <person name="Wang J."/>
            <person name="Liao Y."/>
            <person name="Shao Z."/>
        </authorList>
    </citation>
    <scope>NUCLEOTIDE SEQUENCE [LARGE SCALE GENOMIC DNA]</scope>
    <source>
        <strain evidence="4 5">MHS-2</strain>
    </source>
</reference>
<dbReference type="PROSITE" id="PS51318">
    <property type="entry name" value="TAT"/>
    <property type="match status" value="1"/>
</dbReference>
<dbReference type="InterPro" id="IPR029052">
    <property type="entry name" value="Metallo-depent_PP-like"/>
</dbReference>
<feature type="chain" id="PRO_5001573154" evidence="1">
    <location>
        <begin position="29"/>
        <end position="574"/>
    </location>
</feature>
<dbReference type="SUPFAM" id="SSF56300">
    <property type="entry name" value="Metallo-dependent phosphatases"/>
    <property type="match status" value="1"/>
</dbReference>
<comment type="caution">
    <text evidence="4">The sequence shown here is derived from an EMBL/GenBank/DDBJ whole genome shotgun (WGS) entry which is preliminary data.</text>
</comment>
<accession>A0A059FMW0</accession>
<dbReference type="PANTHER" id="PTHR43606">
    <property type="entry name" value="PHOSPHATASE, PUTATIVE (AFU_ORTHOLOGUE AFUA_6G08710)-RELATED"/>
    <property type="match status" value="1"/>
</dbReference>
<dbReference type="InterPro" id="IPR038607">
    <property type="entry name" value="PhoD-like_sf"/>
</dbReference>
<dbReference type="AlphaFoldDB" id="A0A059FMW0"/>
<evidence type="ECO:0000259" key="3">
    <source>
        <dbReference type="Pfam" id="PF16655"/>
    </source>
</evidence>
<keyword evidence="5" id="KW-1185">Reference proteome</keyword>
<dbReference type="Proteomes" id="UP000025171">
    <property type="component" value="Unassembled WGS sequence"/>
</dbReference>
<sequence length="574" mass="61690">MEEIMSTVTRRGLLGAAATGALSLAACATPAVTQTDLVTAPSYDGEVEFGHGVASGDPLPTKVILWTRVTPKTGTGPIPVRFDVYSASSGETPIHSGIVSADPSHDYCVKVDVTGLTPATSYTYRFAALTSAGEVVSPSGRTRTTAMTGTTPVKLGVASCANWQFGYFHAYKALAQEPGLDAIVFLGDYLYEYGIDGYGGETAKALGRPHEPVTEIITLDDYRTRHAQYKTDPNLQAAHANVPWICTWDDHESCNDSYRTGGENHNPDQGEGDWSDRKQAAIQAYFEWMPMREPESGNITSAVWRAFTFGDVATVYATETRLTGRSPSVGWSEVLSDATGPDEVAAQAMAHFEAIHDPARTMMGAKQEAWLTEQLAQSVAAGKTWQVLANQVVMARVAMPNFAATLTPEQIAAQTVPQVQAMIPFSAMGLPWNLDAWDGYPAARERLYDSVQAAGARLVTLAGDTHTAWANTLADDEGKRVGVEFACASISSPGMGDYISDIPDLGERFAAANSEVDWFDPWGHGYTLVTLTPERVTGEFVKVSTITDPDFDVTRVATYQAVPEEAGVSALSRV</sequence>
<dbReference type="PANTHER" id="PTHR43606:SF2">
    <property type="entry name" value="ALKALINE PHOSPHATASE FAMILY PROTEIN (AFU_ORTHOLOGUE AFUA_5G03860)"/>
    <property type="match status" value="1"/>
</dbReference>
<dbReference type="Pfam" id="PF09423">
    <property type="entry name" value="PhoD"/>
    <property type="match status" value="1"/>
</dbReference>
<dbReference type="InterPro" id="IPR032093">
    <property type="entry name" value="PhoD_N"/>
</dbReference>
<dbReference type="eggNOG" id="COG3540">
    <property type="taxonomic scope" value="Bacteria"/>
</dbReference>
<dbReference type="PATRIC" id="fig|1280950.3.peg.2437"/>
<dbReference type="Gene3D" id="2.60.40.380">
    <property type="entry name" value="Purple acid phosphatase-like, N-terminal"/>
    <property type="match status" value="1"/>
</dbReference>
<name>A0A059FMW0_9PROT</name>
<dbReference type="InterPro" id="IPR018946">
    <property type="entry name" value="PhoD-like_MPP"/>
</dbReference>
<dbReference type="EMBL" id="ARYK01000005">
    <property type="protein sequence ID" value="KCZ91871.1"/>
    <property type="molecule type" value="Genomic_DNA"/>
</dbReference>
<dbReference type="Gene3D" id="3.60.21.70">
    <property type="entry name" value="PhoD-like phosphatase"/>
    <property type="match status" value="1"/>
</dbReference>
<feature type="domain" description="PhoD-like phosphatase metallophosphatase" evidence="2">
    <location>
        <begin position="155"/>
        <end position="540"/>
    </location>
</feature>
<protein>
    <submittedName>
        <fullName evidence="4">Alkaline phosphatase</fullName>
    </submittedName>
</protein>
<organism evidence="4 5">
    <name type="scientific">Hyphomonas johnsonii MHS-2</name>
    <dbReference type="NCBI Taxonomy" id="1280950"/>
    <lineage>
        <taxon>Bacteria</taxon>
        <taxon>Pseudomonadati</taxon>
        <taxon>Pseudomonadota</taxon>
        <taxon>Alphaproteobacteria</taxon>
        <taxon>Hyphomonadales</taxon>
        <taxon>Hyphomonadaceae</taxon>
        <taxon>Hyphomonas</taxon>
    </lineage>
</organism>
<dbReference type="CDD" id="cd07389">
    <property type="entry name" value="MPP_PhoD"/>
    <property type="match status" value="1"/>
</dbReference>
<feature type="domain" description="Phospholipase D N-terminal" evidence="3">
    <location>
        <begin position="51"/>
        <end position="144"/>
    </location>
</feature>
<gene>
    <name evidence="4" type="ORF">HJO_12157</name>
</gene>
<dbReference type="Pfam" id="PF16655">
    <property type="entry name" value="PhoD_N"/>
    <property type="match status" value="1"/>
</dbReference>
<evidence type="ECO:0000313" key="5">
    <source>
        <dbReference type="Proteomes" id="UP000025171"/>
    </source>
</evidence>
<dbReference type="InterPro" id="IPR052900">
    <property type="entry name" value="Phospholipid_Metab_Enz"/>
</dbReference>
<evidence type="ECO:0000259" key="2">
    <source>
        <dbReference type="Pfam" id="PF09423"/>
    </source>
</evidence>
<keyword evidence="1" id="KW-0732">Signal</keyword>